<protein>
    <recommendedName>
        <fullName evidence="1">CdiI immunity protein domain-containing protein</fullName>
    </recommendedName>
</protein>
<accession>A0A6M8UB88</accession>
<feature type="domain" description="CdiI immunity protein" evidence="1">
    <location>
        <begin position="5"/>
        <end position="80"/>
    </location>
</feature>
<keyword evidence="3" id="KW-1185">Reference proteome</keyword>
<dbReference type="EMBL" id="CP054212">
    <property type="protein sequence ID" value="QKJ86814.1"/>
    <property type="molecule type" value="Genomic_DNA"/>
</dbReference>
<evidence type="ECO:0000313" key="2">
    <source>
        <dbReference type="EMBL" id="QKJ86814.1"/>
    </source>
</evidence>
<organism evidence="2 3">
    <name type="scientific">Paramixta manurensis</name>
    <dbReference type="NCBI Taxonomy" id="2740817"/>
    <lineage>
        <taxon>Bacteria</taxon>
        <taxon>Pseudomonadati</taxon>
        <taxon>Pseudomonadota</taxon>
        <taxon>Gammaproteobacteria</taxon>
        <taxon>Enterobacterales</taxon>
        <taxon>Erwiniaceae</taxon>
        <taxon>Paramixta</taxon>
    </lineage>
</organism>
<dbReference type="InterPro" id="IPR041129">
    <property type="entry name" value="CdiI_2"/>
</dbReference>
<dbReference type="AlphaFoldDB" id="A0A6M8UB88"/>
<sequence>MIPITPELDLCILGTFNQDFDVITGANTIEEAIEVYVNESTDEDLQLLKKDIEIFLTHDENEIKKEFSERWPNDISPEFAKEFLALFYASINRKETL</sequence>
<evidence type="ECO:0000313" key="3">
    <source>
        <dbReference type="Proteomes" id="UP000505325"/>
    </source>
</evidence>
<gene>
    <name evidence="2" type="ORF">PMPD1_1864</name>
</gene>
<dbReference type="Pfam" id="PF18593">
    <property type="entry name" value="CdiI_2"/>
    <property type="match status" value="1"/>
</dbReference>
<dbReference type="Proteomes" id="UP000505325">
    <property type="component" value="Chromosome"/>
</dbReference>
<proteinExistence type="predicted"/>
<dbReference type="RefSeq" id="WP_173633806.1">
    <property type="nucleotide sequence ID" value="NZ_CP054212.1"/>
</dbReference>
<reference evidence="2 3" key="1">
    <citation type="submission" date="2020-06" db="EMBL/GenBank/DDBJ databases">
        <title>Genome sequence of Paramixta manurensis strain PD-1.</title>
        <authorList>
            <person name="Lee C.W."/>
            <person name="Kim J."/>
        </authorList>
    </citation>
    <scope>NUCLEOTIDE SEQUENCE [LARGE SCALE GENOMIC DNA]</scope>
    <source>
        <strain evidence="2 3">PD-1</strain>
    </source>
</reference>
<evidence type="ECO:0000259" key="1">
    <source>
        <dbReference type="Pfam" id="PF18593"/>
    </source>
</evidence>
<name>A0A6M8UB88_9GAMM</name>
<dbReference type="KEGG" id="pmak:PMPD1_1864"/>